<name>A0A0C2YAV1_PARME</name>
<evidence type="ECO:0000313" key="1">
    <source>
        <dbReference type="EMBL" id="KIL96889.1"/>
    </source>
</evidence>
<accession>A0A0C2YAV1</accession>
<keyword evidence="2" id="KW-1185">Reference proteome</keyword>
<reference evidence="1 2" key="1">
    <citation type="submission" date="2015-01" db="EMBL/GenBank/DDBJ databases">
        <title>Genome Sequence of Magnetospirillum magnetotacticum Strain MS-1.</title>
        <authorList>
            <person name="Marinov G.K."/>
            <person name="Smalley M.D."/>
            <person name="DeSalvo G."/>
        </authorList>
    </citation>
    <scope>NUCLEOTIDE SEQUENCE [LARGE SCALE GENOMIC DNA]</scope>
    <source>
        <strain evidence="1 2">MS-1</strain>
    </source>
</reference>
<dbReference type="EMBL" id="JXSL01000033">
    <property type="protein sequence ID" value="KIL96889.1"/>
    <property type="molecule type" value="Genomic_DNA"/>
</dbReference>
<organism evidence="1 2">
    <name type="scientific">Paramagnetospirillum magnetotacticum MS-1</name>
    <dbReference type="NCBI Taxonomy" id="272627"/>
    <lineage>
        <taxon>Bacteria</taxon>
        <taxon>Pseudomonadati</taxon>
        <taxon>Pseudomonadota</taxon>
        <taxon>Alphaproteobacteria</taxon>
        <taxon>Rhodospirillales</taxon>
        <taxon>Magnetospirillaceae</taxon>
        <taxon>Paramagnetospirillum</taxon>
    </lineage>
</organism>
<dbReference type="Proteomes" id="UP000031971">
    <property type="component" value="Unassembled WGS sequence"/>
</dbReference>
<sequence>MFTNGLTVPTRNSGQSERDIFDFDVEGGWGKNIQSAP</sequence>
<dbReference type="AlphaFoldDB" id="A0A0C2YAV1"/>
<gene>
    <name evidence="1" type="ORF">CCC_01382</name>
</gene>
<protein>
    <submittedName>
        <fullName evidence="1">Uncharacterized protein</fullName>
    </submittedName>
</protein>
<proteinExistence type="predicted"/>
<evidence type="ECO:0000313" key="2">
    <source>
        <dbReference type="Proteomes" id="UP000031971"/>
    </source>
</evidence>
<comment type="caution">
    <text evidence="1">The sequence shown here is derived from an EMBL/GenBank/DDBJ whole genome shotgun (WGS) entry which is preliminary data.</text>
</comment>